<gene>
    <name evidence="2" type="ORF">AB664_03750</name>
</gene>
<organism evidence="2">
    <name type="scientific">Brucella anthropi</name>
    <name type="common">Ochrobactrum anthropi</name>
    <dbReference type="NCBI Taxonomy" id="529"/>
    <lineage>
        <taxon>Bacteria</taxon>
        <taxon>Pseudomonadati</taxon>
        <taxon>Pseudomonadota</taxon>
        <taxon>Alphaproteobacteria</taxon>
        <taxon>Hyphomicrobiales</taxon>
        <taxon>Brucellaceae</taxon>
        <taxon>Brucella/Ochrobactrum group</taxon>
        <taxon>Brucella</taxon>
    </lineage>
</organism>
<proteinExistence type="predicted"/>
<dbReference type="EMBL" id="LUAY01001247">
    <property type="protein sequence ID" value="KYB46072.1"/>
    <property type="molecule type" value="Genomic_DNA"/>
</dbReference>
<evidence type="ECO:0000313" key="2">
    <source>
        <dbReference type="EMBL" id="KYB46072.1"/>
    </source>
</evidence>
<name>A0A656Z6H3_BRUAN</name>
<protein>
    <submittedName>
        <fullName evidence="2">Uncharacterized protein</fullName>
    </submittedName>
</protein>
<feature type="compositionally biased region" description="Basic and acidic residues" evidence="1">
    <location>
        <begin position="1"/>
        <end position="12"/>
    </location>
</feature>
<dbReference type="AlphaFoldDB" id="A0A656Z6H3"/>
<feature type="region of interest" description="Disordered" evidence="1">
    <location>
        <begin position="1"/>
        <end position="22"/>
    </location>
</feature>
<accession>A0A656Z6H3</accession>
<sequence>MAIDFGPRDAAERNTGGNNLMAISGDQEAFTPATDAEIRQYKNADYPGWLASIETFLQGMLEQLSQLHHAGGKAI</sequence>
<reference evidence="2" key="1">
    <citation type="submission" date="2016-02" db="EMBL/GenBank/DDBJ databases">
        <title>Genomic sequences of Ochrobactrum anthropi.</title>
        <authorList>
            <person name="Chudasama K.S."/>
            <person name="Thaker V.S."/>
        </authorList>
    </citation>
    <scope>NUCLEOTIDE SEQUENCE [LARGE SCALE GENOMIC DNA]</scope>
    <source>
        <strain evidence="2">SUBG007</strain>
    </source>
</reference>
<comment type="caution">
    <text evidence="2">The sequence shown here is derived from an EMBL/GenBank/DDBJ whole genome shotgun (WGS) entry which is preliminary data.</text>
</comment>
<evidence type="ECO:0000256" key="1">
    <source>
        <dbReference type="SAM" id="MobiDB-lite"/>
    </source>
</evidence>